<feature type="compositionally biased region" description="Polar residues" evidence="1">
    <location>
        <begin position="122"/>
        <end position="135"/>
    </location>
</feature>
<dbReference type="OrthoDB" id="276744at2759"/>
<comment type="caution">
    <text evidence="2">The sequence shown here is derived from an EMBL/GenBank/DDBJ whole genome shotgun (WGS) entry which is preliminary data.</text>
</comment>
<dbReference type="AlphaFoldDB" id="A0A8K1G8E8"/>
<protein>
    <submittedName>
        <fullName evidence="2">Uncharacterized protein</fullName>
    </submittedName>
</protein>
<evidence type="ECO:0000256" key="1">
    <source>
        <dbReference type="SAM" id="MobiDB-lite"/>
    </source>
</evidence>
<sequence length="135" mass="14914">MGQLCPHGHKAKGILTWIRKCGQLDQSSDCPLNLAMVRLHRKPGIQFWAPQDKKDLEGLVCTQRRKQLGRGLEHKCNEDELGVSNLEKRRLRGDLLTLQNSLEGECSMVGFGSAPRKPGTGQEETATSYAQEGSG</sequence>
<feature type="region of interest" description="Disordered" evidence="1">
    <location>
        <begin position="111"/>
        <end position="135"/>
    </location>
</feature>
<evidence type="ECO:0000313" key="3">
    <source>
        <dbReference type="Proteomes" id="UP000796761"/>
    </source>
</evidence>
<accession>A0A8K1G8E8</accession>
<gene>
    <name evidence="2" type="ORF">HGM15179_013422</name>
</gene>
<keyword evidence="3" id="KW-1185">Reference proteome</keyword>
<dbReference type="EMBL" id="SWJQ01000488">
    <property type="protein sequence ID" value="TRZ13692.1"/>
    <property type="molecule type" value="Genomic_DNA"/>
</dbReference>
<name>A0A8K1G8E8_9PASS</name>
<proteinExistence type="predicted"/>
<reference evidence="2" key="1">
    <citation type="submission" date="2019-04" db="EMBL/GenBank/DDBJ databases">
        <title>Genome assembly of Zosterops borbonicus 15179.</title>
        <authorList>
            <person name="Leroy T."/>
            <person name="Anselmetti Y."/>
            <person name="Tilak M.-K."/>
            <person name="Nabholz B."/>
        </authorList>
    </citation>
    <scope>NUCLEOTIDE SEQUENCE</scope>
    <source>
        <strain evidence="2">HGM_15179</strain>
        <tissue evidence="2">Muscle</tissue>
    </source>
</reference>
<evidence type="ECO:0000313" key="2">
    <source>
        <dbReference type="EMBL" id="TRZ13692.1"/>
    </source>
</evidence>
<dbReference type="Proteomes" id="UP000796761">
    <property type="component" value="Unassembled WGS sequence"/>
</dbReference>
<organism evidence="2 3">
    <name type="scientific">Zosterops borbonicus</name>
    <dbReference type="NCBI Taxonomy" id="364589"/>
    <lineage>
        <taxon>Eukaryota</taxon>
        <taxon>Metazoa</taxon>
        <taxon>Chordata</taxon>
        <taxon>Craniata</taxon>
        <taxon>Vertebrata</taxon>
        <taxon>Euteleostomi</taxon>
        <taxon>Archelosauria</taxon>
        <taxon>Archosauria</taxon>
        <taxon>Dinosauria</taxon>
        <taxon>Saurischia</taxon>
        <taxon>Theropoda</taxon>
        <taxon>Coelurosauria</taxon>
        <taxon>Aves</taxon>
        <taxon>Neognathae</taxon>
        <taxon>Neoaves</taxon>
        <taxon>Telluraves</taxon>
        <taxon>Australaves</taxon>
        <taxon>Passeriformes</taxon>
        <taxon>Sylvioidea</taxon>
        <taxon>Zosteropidae</taxon>
        <taxon>Zosterops</taxon>
    </lineage>
</organism>